<dbReference type="Proteomes" id="UP000640052">
    <property type="component" value="Unassembled WGS sequence"/>
</dbReference>
<dbReference type="EMBL" id="BOOA01000062">
    <property type="protein sequence ID" value="GIH27759.1"/>
    <property type="molecule type" value="Genomic_DNA"/>
</dbReference>
<protein>
    <submittedName>
        <fullName evidence="2">Uncharacterized protein</fullName>
    </submittedName>
</protein>
<comment type="caution">
    <text evidence="2">The sequence shown here is derived from an EMBL/GenBank/DDBJ whole genome shotgun (WGS) entry which is preliminary data.</text>
</comment>
<evidence type="ECO:0000256" key="1">
    <source>
        <dbReference type="SAM" id="MobiDB-lite"/>
    </source>
</evidence>
<evidence type="ECO:0000313" key="2">
    <source>
        <dbReference type="EMBL" id="GIH27759.1"/>
    </source>
</evidence>
<evidence type="ECO:0000313" key="3">
    <source>
        <dbReference type="Proteomes" id="UP000640052"/>
    </source>
</evidence>
<reference evidence="2" key="1">
    <citation type="submission" date="2021-01" db="EMBL/GenBank/DDBJ databases">
        <title>Whole genome shotgun sequence of Acrocarpospora phusangensis NBRC 108782.</title>
        <authorList>
            <person name="Komaki H."/>
            <person name="Tamura T."/>
        </authorList>
    </citation>
    <scope>NUCLEOTIDE SEQUENCE</scope>
    <source>
        <strain evidence="2">NBRC 108782</strain>
    </source>
</reference>
<proteinExistence type="predicted"/>
<name>A0A919QGZ3_9ACTN</name>
<dbReference type="AlphaFoldDB" id="A0A919QGZ3"/>
<sequence>MLQGELTQVRHAGITGFGAGSSRGRVRSPRFSGVIGGMKGTGGSGGGDTPRALSRRDMRAPGWGIAAKSPVAGPPLLTSWAGSALAS</sequence>
<feature type="compositionally biased region" description="Gly residues" evidence="1">
    <location>
        <begin position="34"/>
        <end position="48"/>
    </location>
</feature>
<keyword evidence="3" id="KW-1185">Reference proteome</keyword>
<organism evidence="2 3">
    <name type="scientific">Acrocarpospora phusangensis</name>
    <dbReference type="NCBI Taxonomy" id="1070424"/>
    <lineage>
        <taxon>Bacteria</taxon>
        <taxon>Bacillati</taxon>
        <taxon>Actinomycetota</taxon>
        <taxon>Actinomycetes</taxon>
        <taxon>Streptosporangiales</taxon>
        <taxon>Streptosporangiaceae</taxon>
        <taxon>Acrocarpospora</taxon>
    </lineage>
</organism>
<accession>A0A919QGZ3</accession>
<gene>
    <name evidence="2" type="ORF">Aph01nite_60690</name>
</gene>
<feature type="region of interest" description="Disordered" evidence="1">
    <location>
        <begin position="15"/>
        <end position="55"/>
    </location>
</feature>